<organism evidence="2 3">
    <name type="scientific">Ephemerocybe angulata</name>
    <dbReference type="NCBI Taxonomy" id="980116"/>
    <lineage>
        <taxon>Eukaryota</taxon>
        <taxon>Fungi</taxon>
        <taxon>Dikarya</taxon>
        <taxon>Basidiomycota</taxon>
        <taxon>Agaricomycotina</taxon>
        <taxon>Agaricomycetes</taxon>
        <taxon>Agaricomycetidae</taxon>
        <taxon>Agaricales</taxon>
        <taxon>Agaricineae</taxon>
        <taxon>Psathyrellaceae</taxon>
        <taxon>Ephemerocybe</taxon>
    </lineage>
</organism>
<proteinExistence type="predicted"/>
<protein>
    <submittedName>
        <fullName evidence="2">Uncharacterized protein</fullName>
    </submittedName>
</protein>
<dbReference type="Proteomes" id="UP000521943">
    <property type="component" value="Unassembled WGS sequence"/>
</dbReference>
<keyword evidence="3" id="KW-1185">Reference proteome</keyword>
<dbReference type="OrthoDB" id="2953744at2759"/>
<reference evidence="2 3" key="1">
    <citation type="submission" date="2020-07" db="EMBL/GenBank/DDBJ databases">
        <title>Comparative genomics of pyrophilous fungi reveals a link between fire events and developmental genes.</title>
        <authorList>
            <consortium name="DOE Joint Genome Institute"/>
            <person name="Steindorff A.S."/>
            <person name="Carver A."/>
            <person name="Calhoun S."/>
            <person name="Stillman K."/>
            <person name="Liu H."/>
            <person name="Lipzen A."/>
            <person name="Pangilinan J."/>
            <person name="Labutti K."/>
            <person name="Bruns T.D."/>
            <person name="Grigoriev I.V."/>
        </authorList>
    </citation>
    <scope>NUCLEOTIDE SEQUENCE [LARGE SCALE GENOMIC DNA]</scope>
    <source>
        <strain evidence="2 3">CBS 144469</strain>
    </source>
</reference>
<dbReference type="EMBL" id="JACGCI010000127">
    <property type="protein sequence ID" value="KAF6744091.1"/>
    <property type="molecule type" value="Genomic_DNA"/>
</dbReference>
<feature type="non-terminal residue" evidence="2">
    <location>
        <position position="1"/>
    </location>
</feature>
<sequence length="164" mass="17899">LAFFFLRSLPATATWDVFRTSILNGTDKIEDLTFDAVSSRAASQVANSVSLSNTSSESALQTSLRCAHHGPGTHSTDDCIGSRGRSKQTARSRKGKETAKVAEEKDDDDGDQGSGDDDGDEHATHVYISEELKKQFRAYVSLPEPQRISKRQETLFDSACSAHM</sequence>
<feature type="non-terminal residue" evidence="2">
    <location>
        <position position="164"/>
    </location>
</feature>
<evidence type="ECO:0000313" key="3">
    <source>
        <dbReference type="Proteomes" id="UP000521943"/>
    </source>
</evidence>
<name>A0A8H6HE29_9AGAR</name>
<dbReference type="AlphaFoldDB" id="A0A8H6HE29"/>
<accession>A0A8H6HE29</accession>
<comment type="caution">
    <text evidence="2">The sequence shown here is derived from an EMBL/GenBank/DDBJ whole genome shotgun (WGS) entry which is preliminary data.</text>
</comment>
<feature type="region of interest" description="Disordered" evidence="1">
    <location>
        <begin position="60"/>
        <end position="126"/>
    </location>
</feature>
<gene>
    <name evidence="2" type="ORF">DFP72DRAFT_759263</name>
</gene>
<evidence type="ECO:0000256" key="1">
    <source>
        <dbReference type="SAM" id="MobiDB-lite"/>
    </source>
</evidence>
<feature type="compositionally biased region" description="Basic residues" evidence="1">
    <location>
        <begin position="84"/>
        <end position="94"/>
    </location>
</feature>
<evidence type="ECO:0000313" key="2">
    <source>
        <dbReference type="EMBL" id="KAF6744091.1"/>
    </source>
</evidence>
<feature type="compositionally biased region" description="Acidic residues" evidence="1">
    <location>
        <begin position="104"/>
        <end position="120"/>
    </location>
</feature>